<dbReference type="RefSeq" id="WP_166936798.1">
    <property type="nucleotide sequence ID" value="NZ_BAAADD010000008.1"/>
</dbReference>
<keyword evidence="1" id="KW-1133">Transmembrane helix</keyword>
<organism evidence="2 3">
    <name type="scientific">Rhizomicrobium electricum</name>
    <dbReference type="NCBI Taxonomy" id="480070"/>
    <lineage>
        <taxon>Bacteria</taxon>
        <taxon>Pseudomonadati</taxon>
        <taxon>Pseudomonadota</taxon>
        <taxon>Alphaproteobacteria</taxon>
        <taxon>Micropepsales</taxon>
        <taxon>Micropepsaceae</taxon>
        <taxon>Rhizomicrobium</taxon>
    </lineage>
</organism>
<keyword evidence="3" id="KW-1185">Reference proteome</keyword>
<feature type="transmembrane region" description="Helical" evidence="1">
    <location>
        <begin position="297"/>
        <end position="318"/>
    </location>
</feature>
<feature type="transmembrane region" description="Helical" evidence="1">
    <location>
        <begin position="179"/>
        <end position="203"/>
    </location>
</feature>
<sequence length="427" mass="47122">MAGRNRLLLFAVIAVFYGGIALVWAASSVAYDRLLSGFNILPVHTREAGPHAVPFFDLEGVISWSECARRGHNVYVDNPCDPAPYHRTANYSPLLVDLPLEWIGTRNAVAAGVVIDLVFLLLLPFVFRPRSPGALAIAALACCSHATFYAVERANIDVIVFSAAVLAIFASQRSLRGRMWLYAVALGGALVKFYPLLLGALALRERPRVLAAIVVAFAAVMGVFVWHYAPQMAIVEHKIPAYQYFSDMFGAGVLPLLTRRMFGTPDWTVPTIKFVLVASLAWFAVRHSGKFARIVPWGRRETVMLLAGALITVGCFLLQTNNSYRAIFLLLAIPGLLRISGRSGLARWAVWGALVCLWAEVIRNALSRLGWLPLSWSLSVLRECVWWYVVAVLAAIVLAFVRQSLGRVEMICRAPADPVSMLPLRRH</sequence>
<dbReference type="EMBL" id="BAAADD010000008">
    <property type="protein sequence ID" value="GAA0578794.1"/>
    <property type="molecule type" value="Genomic_DNA"/>
</dbReference>
<evidence type="ECO:0000313" key="2">
    <source>
        <dbReference type="EMBL" id="GAA0578794.1"/>
    </source>
</evidence>
<name>A0ABN1F0T4_9PROT</name>
<feature type="transmembrane region" description="Helical" evidence="1">
    <location>
        <begin position="108"/>
        <end position="127"/>
    </location>
</feature>
<evidence type="ECO:0000313" key="3">
    <source>
        <dbReference type="Proteomes" id="UP001499951"/>
    </source>
</evidence>
<evidence type="ECO:0008006" key="4">
    <source>
        <dbReference type="Google" id="ProtNLM"/>
    </source>
</evidence>
<dbReference type="Proteomes" id="UP001499951">
    <property type="component" value="Unassembled WGS sequence"/>
</dbReference>
<keyword evidence="1" id="KW-0812">Transmembrane</keyword>
<keyword evidence="1" id="KW-0472">Membrane</keyword>
<feature type="transmembrane region" description="Helical" evidence="1">
    <location>
        <begin position="156"/>
        <end position="172"/>
    </location>
</feature>
<proteinExistence type="predicted"/>
<feature type="transmembrane region" description="Helical" evidence="1">
    <location>
        <begin position="385"/>
        <end position="401"/>
    </location>
</feature>
<gene>
    <name evidence="2" type="ORF">GCM10008942_29590</name>
</gene>
<protein>
    <recommendedName>
        <fullName evidence="4">DUF2029 domain-containing protein</fullName>
    </recommendedName>
</protein>
<reference evidence="2 3" key="1">
    <citation type="journal article" date="2019" name="Int. J. Syst. Evol. Microbiol.">
        <title>The Global Catalogue of Microorganisms (GCM) 10K type strain sequencing project: providing services to taxonomists for standard genome sequencing and annotation.</title>
        <authorList>
            <consortium name="The Broad Institute Genomics Platform"/>
            <consortium name="The Broad Institute Genome Sequencing Center for Infectious Disease"/>
            <person name="Wu L."/>
            <person name="Ma J."/>
        </authorList>
    </citation>
    <scope>NUCLEOTIDE SEQUENCE [LARGE SCALE GENOMIC DNA]</scope>
    <source>
        <strain evidence="2 3">JCM 15089</strain>
    </source>
</reference>
<feature type="transmembrane region" description="Helical" evidence="1">
    <location>
        <begin position="209"/>
        <end position="229"/>
    </location>
</feature>
<feature type="transmembrane region" description="Helical" evidence="1">
    <location>
        <begin position="267"/>
        <end position="285"/>
    </location>
</feature>
<comment type="caution">
    <text evidence="2">The sequence shown here is derived from an EMBL/GenBank/DDBJ whole genome shotgun (WGS) entry which is preliminary data.</text>
</comment>
<accession>A0ABN1F0T4</accession>
<evidence type="ECO:0000256" key="1">
    <source>
        <dbReference type="SAM" id="Phobius"/>
    </source>
</evidence>